<name>A0A0N4Y4U7_NIPBR</name>
<protein>
    <submittedName>
        <fullName evidence="3 5">Uncharacterized protein</fullName>
    </submittedName>
</protein>
<evidence type="ECO:0000313" key="5">
    <source>
        <dbReference type="WBParaSite" id="NBR_0001095301-mRNA-1"/>
    </source>
</evidence>
<reference evidence="5" key="1">
    <citation type="submission" date="2017-02" db="UniProtKB">
        <authorList>
            <consortium name="WormBaseParasite"/>
        </authorList>
    </citation>
    <scope>IDENTIFICATION</scope>
</reference>
<dbReference type="AlphaFoldDB" id="A0A0N4Y4U7"/>
<organism evidence="5">
    <name type="scientific">Nippostrongylus brasiliensis</name>
    <name type="common">Rat hookworm</name>
    <dbReference type="NCBI Taxonomy" id="27835"/>
    <lineage>
        <taxon>Eukaryota</taxon>
        <taxon>Metazoa</taxon>
        <taxon>Ecdysozoa</taxon>
        <taxon>Nematoda</taxon>
        <taxon>Chromadorea</taxon>
        <taxon>Rhabditida</taxon>
        <taxon>Rhabditina</taxon>
        <taxon>Rhabditomorpha</taxon>
        <taxon>Strongyloidea</taxon>
        <taxon>Heligmosomidae</taxon>
        <taxon>Nippostrongylus</taxon>
    </lineage>
</organism>
<accession>A0A0N4Y4U7</accession>
<keyword evidence="2" id="KW-0812">Transmembrane</keyword>
<evidence type="ECO:0000256" key="1">
    <source>
        <dbReference type="SAM" id="MobiDB-lite"/>
    </source>
</evidence>
<evidence type="ECO:0000256" key="2">
    <source>
        <dbReference type="SAM" id="Phobius"/>
    </source>
</evidence>
<feature type="compositionally biased region" description="Basic and acidic residues" evidence="1">
    <location>
        <begin position="1"/>
        <end position="10"/>
    </location>
</feature>
<keyword evidence="2" id="KW-0472">Membrane</keyword>
<dbReference type="Proteomes" id="UP000271162">
    <property type="component" value="Unassembled WGS sequence"/>
</dbReference>
<keyword evidence="4" id="KW-1185">Reference proteome</keyword>
<keyword evidence="2" id="KW-1133">Transmembrane helix</keyword>
<dbReference type="WBParaSite" id="NBR_0001095301-mRNA-1">
    <property type="protein sequence ID" value="NBR_0001095301-mRNA-1"/>
    <property type="gene ID" value="NBR_0001095301"/>
</dbReference>
<feature type="region of interest" description="Disordered" evidence="1">
    <location>
        <begin position="1"/>
        <end position="20"/>
    </location>
</feature>
<reference evidence="3 4" key="2">
    <citation type="submission" date="2018-11" db="EMBL/GenBank/DDBJ databases">
        <authorList>
            <consortium name="Pathogen Informatics"/>
        </authorList>
    </citation>
    <scope>NUCLEOTIDE SEQUENCE [LARGE SCALE GENOMIC DNA]</scope>
</reference>
<evidence type="ECO:0000313" key="4">
    <source>
        <dbReference type="Proteomes" id="UP000271162"/>
    </source>
</evidence>
<evidence type="ECO:0000313" key="3">
    <source>
        <dbReference type="EMBL" id="VDL74543.1"/>
    </source>
</evidence>
<dbReference type="EMBL" id="UYSL01020423">
    <property type="protein sequence ID" value="VDL74543.1"/>
    <property type="molecule type" value="Genomic_DNA"/>
</dbReference>
<proteinExistence type="predicted"/>
<gene>
    <name evidence="3" type="ORF">NBR_LOCUS10954</name>
</gene>
<sequence length="112" mass="12856">MDDRRVHEESNATDVPRRHLLSTDNKSPVVVLTCVVIVQNPWRPAQPEISSPLTGCHTIRRRRRQSPVCGVLRLFFCWSSIFVPWCPVEALPARPYGPFHKFGNPIVAKQRE</sequence>
<feature type="transmembrane region" description="Helical" evidence="2">
    <location>
        <begin position="68"/>
        <end position="85"/>
    </location>
</feature>